<evidence type="ECO:0000256" key="3">
    <source>
        <dbReference type="ARBA" id="ARBA00023295"/>
    </source>
</evidence>
<feature type="region of interest" description="Disordered" evidence="4">
    <location>
        <begin position="1"/>
        <end position="26"/>
    </location>
</feature>
<dbReference type="Pfam" id="PF00703">
    <property type="entry name" value="Glyco_hydro_2"/>
    <property type="match status" value="1"/>
</dbReference>
<dbReference type="Pfam" id="PF02836">
    <property type="entry name" value="Glyco_hydro_2_C"/>
    <property type="match status" value="1"/>
</dbReference>
<evidence type="ECO:0000259" key="5">
    <source>
        <dbReference type="Pfam" id="PF00703"/>
    </source>
</evidence>
<dbReference type="Gene3D" id="2.60.120.260">
    <property type="entry name" value="Galactose-binding domain-like"/>
    <property type="match status" value="1"/>
</dbReference>
<evidence type="ECO:0000313" key="9">
    <source>
        <dbReference type="Proteomes" id="UP001472866"/>
    </source>
</evidence>
<dbReference type="InterPro" id="IPR013783">
    <property type="entry name" value="Ig-like_fold"/>
</dbReference>
<organism evidence="8 9">
    <name type="scientific">Chloropicon roscoffensis</name>
    <dbReference type="NCBI Taxonomy" id="1461544"/>
    <lineage>
        <taxon>Eukaryota</taxon>
        <taxon>Viridiplantae</taxon>
        <taxon>Chlorophyta</taxon>
        <taxon>Chloropicophyceae</taxon>
        <taxon>Chloropicales</taxon>
        <taxon>Chloropicaceae</taxon>
        <taxon>Chloropicon</taxon>
    </lineage>
</organism>
<proteinExistence type="inferred from homology"/>
<dbReference type="InterPro" id="IPR036156">
    <property type="entry name" value="Beta-gal/glucu_dom_sf"/>
</dbReference>
<dbReference type="Gene3D" id="3.20.20.80">
    <property type="entry name" value="Glycosidases"/>
    <property type="match status" value="1"/>
</dbReference>
<evidence type="ECO:0000259" key="7">
    <source>
        <dbReference type="Pfam" id="PF18368"/>
    </source>
</evidence>
<evidence type="ECO:0000313" key="8">
    <source>
        <dbReference type="EMBL" id="WZN63704.1"/>
    </source>
</evidence>
<gene>
    <name evidence="8" type="ORF">HKI87_08g52550</name>
</gene>
<dbReference type="InterPro" id="IPR043534">
    <property type="entry name" value="EBDG/EBM"/>
</dbReference>
<dbReference type="PANTHER" id="PTHR43536:SF1">
    <property type="entry name" value="MANNOSYLGLYCOPROTEIN ENDO-BETA-MANNOSIDASE"/>
    <property type="match status" value="1"/>
</dbReference>
<comment type="similarity">
    <text evidence="1">Belongs to the glycosyl hydrolase 2 family.</text>
</comment>
<dbReference type="GO" id="GO:0005975">
    <property type="term" value="P:carbohydrate metabolic process"/>
    <property type="evidence" value="ECO:0007669"/>
    <property type="project" value="InterPro"/>
</dbReference>
<feature type="domain" description="Glycoside hydrolase family 2 immunoglobulin-like beta-sandwich" evidence="5">
    <location>
        <begin position="244"/>
        <end position="351"/>
    </location>
</feature>
<keyword evidence="2" id="KW-0378">Hydrolase</keyword>
<feature type="domain" description="Glycoside hydrolase family 2 catalytic" evidence="6">
    <location>
        <begin position="418"/>
        <end position="517"/>
    </location>
</feature>
<dbReference type="Proteomes" id="UP001472866">
    <property type="component" value="Chromosome 08"/>
</dbReference>
<evidence type="ECO:0000256" key="4">
    <source>
        <dbReference type="SAM" id="MobiDB-lite"/>
    </source>
</evidence>
<dbReference type="PANTHER" id="PTHR43536">
    <property type="entry name" value="MANNOSYLGLYCOPROTEIN ENDO-BETA-MANNOSIDASE"/>
    <property type="match status" value="1"/>
</dbReference>
<dbReference type="InterPro" id="IPR006102">
    <property type="entry name" value="Ig-like_GH2"/>
</dbReference>
<evidence type="ECO:0000256" key="2">
    <source>
        <dbReference type="ARBA" id="ARBA00022801"/>
    </source>
</evidence>
<dbReference type="AlphaFoldDB" id="A0AAX4PBZ2"/>
<keyword evidence="9" id="KW-1185">Reference proteome</keyword>
<dbReference type="Pfam" id="PF18368">
    <property type="entry name" value="Ig_GlcNase"/>
    <property type="match status" value="1"/>
</dbReference>
<dbReference type="GO" id="GO:0004553">
    <property type="term" value="F:hydrolase activity, hydrolyzing O-glycosyl compounds"/>
    <property type="evidence" value="ECO:0007669"/>
    <property type="project" value="InterPro"/>
</dbReference>
<dbReference type="EMBL" id="CP151508">
    <property type="protein sequence ID" value="WZN63704.1"/>
    <property type="molecule type" value="Genomic_DNA"/>
</dbReference>
<dbReference type="SUPFAM" id="SSF51445">
    <property type="entry name" value="(Trans)glycosidases"/>
    <property type="match status" value="1"/>
</dbReference>
<dbReference type="Gene3D" id="2.60.40.10">
    <property type="entry name" value="Immunoglobulins"/>
    <property type="match status" value="3"/>
</dbReference>
<keyword evidence="3" id="KW-0326">Glycosidase</keyword>
<evidence type="ECO:0000259" key="6">
    <source>
        <dbReference type="Pfam" id="PF02836"/>
    </source>
</evidence>
<protein>
    <submittedName>
        <fullName evidence="8">Mannosylglycoprotein endo-beta-mannosidase</fullName>
    </submittedName>
</protein>
<dbReference type="InterPro" id="IPR017853">
    <property type="entry name" value="GH"/>
</dbReference>
<dbReference type="SUPFAM" id="SSF49303">
    <property type="entry name" value="beta-Galactosidase/glucuronidase domain"/>
    <property type="match status" value="3"/>
</dbReference>
<dbReference type="InterPro" id="IPR006103">
    <property type="entry name" value="Glyco_hydro_2_cat"/>
</dbReference>
<sequence>MSAPASLGPWRARRAGPSPTPPAPEDYITDDGSWLDASVPETALSLLCRNGVLPDPNVDANLKTAIPDVFHVGRGFYTFWWCTTFEWPSLLRRPPRARSSCWFRKPRKNQDLWTTQRRAQLLLEGCNYSIRVFVNEVEVPVGPEGNKGMFLRRAVDVPTDLLKPTNRLAVLVEPPDHVGCVDKGGQGGDHMIAKDVTCQYVEGWDWIQPVPDRNTGLWGPVYLQETGPAVLSDPRAVVRFEGSAQGPADVAVTVGLQNLTGAALEATVTATAVPIGEGAARAVSPQLSWKAKVRLGAGQSVDGFDLGHRRCESPALWWPVGYGEQALYELRVAVEAGGSKSHETSTTFGFRLLESVINPKTKSRQFVVNGVPIFVRGGNYIVPDLALRCPAHRIGLEVRMHAEMGLNMIRLWGGAGVPYAEFFDACDRHGILVWSEFWITGDCDGRGATKDSPVSNPNWPLDHDLFVRCASDVVRKLRNHPSLVLWCGGNEQTPCESLDATLRAMVGEGGSLDDSRPYVSGSLWGGFGQGGGDWSDGPYGIQNEEDFFSSDFYAYGFNPECGSVGVPCAESIRTMFTTADLWEPPRLERNADGTATEIVSAAWNFHKYISYSTADGRSKILSYGPPPGSLDEFCFRAQIVNYTQYRALLEAWGSRMWTKYTGLLIWKTANPWTGLRGQLYDWYLNQTGGFYGAKACCAEMVHIQSNPAAQNALQVVNRLPVAVSGCVAEVETVCCPGNARHTQSWALGDLEPLQTTTVGHKIAAEAGDSVTFAKLRLRRGAETLSRNVYWLSGRGGGDFSALAQWGEAKVGISAKISPGTAASTFVARLENLAQTVAFFVGLKVAKGSAARTARDLLAPAFLSDNYVTLFPEEALDIMIDLSEAAAELGAAEGASLLVEGWNVSPFSVPLRPNNPLASEDEVA</sequence>
<reference evidence="8 9" key="1">
    <citation type="submission" date="2024-03" db="EMBL/GenBank/DDBJ databases">
        <title>Complete genome sequence of the green alga Chloropicon roscoffensis RCC1871.</title>
        <authorList>
            <person name="Lemieux C."/>
            <person name="Pombert J.-F."/>
            <person name="Otis C."/>
            <person name="Turmel M."/>
        </authorList>
    </citation>
    <scope>NUCLEOTIDE SEQUENCE [LARGE SCALE GENOMIC DNA]</scope>
    <source>
        <strain evidence="8 9">RCC1871</strain>
    </source>
</reference>
<evidence type="ECO:0000256" key="1">
    <source>
        <dbReference type="ARBA" id="ARBA00007401"/>
    </source>
</evidence>
<accession>A0AAX4PBZ2</accession>
<feature type="domain" description="Exo-beta-D-glucosaminidase Ig-fold" evidence="7">
    <location>
        <begin position="793"/>
        <end position="903"/>
    </location>
</feature>
<dbReference type="InterPro" id="IPR041351">
    <property type="entry name" value="Ig_GlcNase"/>
</dbReference>
<name>A0AAX4PBZ2_9CHLO</name>
<dbReference type="InterPro" id="IPR008979">
    <property type="entry name" value="Galactose-bd-like_sf"/>
</dbReference>
<dbReference type="SUPFAM" id="SSF49785">
    <property type="entry name" value="Galactose-binding domain-like"/>
    <property type="match status" value="1"/>
</dbReference>